<dbReference type="GO" id="GO:0000981">
    <property type="term" value="F:DNA-binding transcription factor activity, RNA polymerase II-specific"/>
    <property type="evidence" value="ECO:0007669"/>
    <property type="project" value="InterPro"/>
</dbReference>
<dbReference type="PROSITE" id="PS50048">
    <property type="entry name" value="ZN2_CY6_FUNGAL_2"/>
    <property type="match status" value="1"/>
</dbReference>
<dbReference type="CDD" id="cd00067">
    <property type="entry name" value="GAL4"/>
    <property type="match status" value="1"/>
</dbReference>
<dbReference type="Gene3D" id="4.10.240.10">
    <property type="entry name" value="Zn(2)-C6 fungal-type DNA-binding domain"/>
    <property type="match status" value="1"/>
</dbReference>
<dbReference type="Pfam" id="PF04082">
    <property type="entry name" value="Fungal_trans"/>
    <property type="match status" value="1"/>
</dbReference>
<evidence type="ECO:0000256" key="7">
    <source>
        <dbReference type="SAM" id="MobiDB-lite"/>
    </source>
</evidence>
<dbReference type="SUPFAM" id="SSF57701">
    <property type="entry name" value="Zn2/Cys6 DNA-binding domain"/>
    <property type="match status" value="1"/>
</dbReference>
<feature type="region of interest" description="Disordered" evidence="7">
    <location>
        <begin position="1"/>
        <end position="29"/>
    </location>
</feature>
<dbReference type="GO" id="GO:0005634">
    <property type="term" value="C:nucleus"/>
    <property type="evidence" value="ECO:0007669"/>
    <property type="project" value="UniProtKB-SubCell"/>
</dbReference>
<dbReference type="InterPro" id="IPR036864">
    <property type="entry name" value="Zn2-C6_fun-type_DNA-bd_sf"/>
</dbReference>
<dbReference type="GeneID" id="19974255"/>
<evidence type="ECO:0000259" key="8">
    <source>
        <dbReference type="PROSITE" id="PS50048"/>
    </source>
</evidence>
<feature type="region of interest" description="Disordered" evidence="7">
    <location>
        <begin position="125"/>
        <end position="154"/>
    </location>
</feature>
<reference evidence="9 10" key="1">
    <citation type="submission" date="2013-03" db="EMBL/GenBank/DDBJ databases">
        <title>The Genome Sequence of Phialophora europaea CBS 101466.</title>
        <authorList>
            <consortium name="The Broad Institute Genomics Platform"/>
            <person name="Cuomo C."/>
            <person name="de Hoog S."/>
            <person name="Gorbushina A."/>
            <person name="Walker B."/>
            <person name="Young S.K."/>
            <person name="Zeng Q."/>
            <person name="Gargeya S."/>
            <person name="Fitzgerald M."/>
            <person name="Haas B."/>
            <person name="Abouelleil A."/>
            <person name="Allen A.W."/>
            <person name="Alvarado L."/>
            <person name="Arachchi H.M."/>
            <person name="Berlin A.M."/>
            <person name="Chapman S.B."/>
            <person name="Gainer-Dewar J."/>
            <person name="Goldberg J."/>
            <person name="Griggs A."/>
            <person name="Gujja S."/>
            <person name="Hansen M."/>
            <person name="Howarth C."/>
            <person name="Imamovic A."/>
            <person name="Ireland A."/>
            <person name="Larimer J."/>
            <person name="McCowan C."/>
            <person name="Murphy C."/>
            <person name="Pearson M."/>
            <person name="Poon T.W."/>
            <person name="Priest M."/>
            <person name="Roberts A."/>
            <person name="Saif S."/>
            <person name="Shea T."/>
            <person name="Sisk P."/>
            <person name="Sykes S."/>
            <person name="Wortman J."/>
            <person name="Nusbaum C."/>
            <person name="Birren B."/>
        </authorList>
    </citation>
    <scope>NUCLEOTIDE SEQUENCE [LARGE SCALE GENOMIC DNA]</scope>
    <source>
        <strain evidence="9 10">CBS 101466</strain>
    </source>
</reference>
<comment type="subcellular location">
    <subcellularLocation>
        <location evidence="1">Nucleus</location>
    </subcellularLocation>
</comment>
<proteinExistence type="predicted"/>
<evidence type="ECO:0000256" key="1">
    <source>
        <dbReference type="ARBA" id="ARBA00004123"/>
    </source>
</evidence>
<evidence type="ECO:0000256" key="5">
    <source>
        <dbReference type="ARBA" id="ARBA00023163"/>
    </source>
</evidence>
<dbReference type="AlphaFoldDB" id="W2RRF2"/>
<dbReference type="GO" id="GO:0008270">
    <property type="term" value="F:zinc ion binding"/>
    <property type="evidence" value="ECO:0007669"/>
    <property type="project" value="InterPro"/>
</dbReference>
<dbReference type="SMART" id="SM00066">
    <property type="entry name" value="GAL4"/>
    <property type="match status" value="1"/>
</dbReference>
<dbReference type="eggNOG" id="ENOG502SIT3">
    <property type="taxonomic scope" value="Eukaryota"/>
</dbReference>
<dbReference type="EMBL" id="KB822722">
    <property type="protein sequence ID" value="ETN38875.1"/>
    <property type="molecule type" value="Genomic_DNA"/>
</dbReference>
<dbReference type="SMART" id="SM00906">
    <property type="entry name" value="Fungal_trans"/>
    <property type="match status" value="1"/>
</dbReference>
<feature type="compositionally biased region" description="Low complexity" evidence="7">
    <location>
        <begin position="127"/>
        <end position="148"/>
    </location>
</feature>
<evidence type="ECO:0000256" key="6">
    <source>
        <dbReference type="ARBA" id="ARBA00023242"/>
    </source>
</evidence>
<evidence type="ECO:0000256" key="2">
    <source>
        <dbReference type="ARBA" id="ARBA00022723"/>
    </source>
</evidence>
<dbReference type="VEuPathDB" id="FungiDB:HMPREF1541_06916"/>
<dbReference type="InterPro" id="IPR050613">
    <property type="entry name" value="Sec_Metabolite_Reg"/>
</dbReference>
<gene>
    <name evidence="9" type="ORF">HMPREF1541_06916</name>
</gene>
<evidence type="ECO:0000256" key="3">
    <source>
        <dbReference type="ARBA" id="ARBA00023015"/>
    </source>
</evidence>
<feature type="region of interest" description="Disordered" evidence="7">
    <location>
        <begin position="209"/>
        <end position="236"/>
    </location>
</feature>
<dbReference type="CDD" id="cd12148">
    <property type="entry name" value="fungal_TF_MHR"/>
    <property type="match status" value="1"/>
</dbReference>
<dbReference type="InterPro" id="IPR001138">
    <property type="entry name" value="Zn2Cys6_DnaBD"/>
</dbReference>
<keyword evidence="2" id="KW-0479">Metal-binding</keyword>
<feature type="compositionally biased region" description="Polar residues" evidence="7">
    <location>
        <begin position="9"/>
        <end position="21"/>
    </location>
</feature>
<dbReference type="Proteomes" id="UP000030752">
    <property type="component" value="Unassembled WGS sequence"/>
</dbReference>
<feature type="region of interest" description="Disordered" evidence="7">
    <location>
        <begin position="675"/>
        <end position="699"/>
    </location>
</feature>
<dbReference type="OrthoDB" id="3989227at2759"/>
<accession>W2RRF2</accession>
<protein>
    <recommendedName>
        <fullName evidence="8">Zn(2)-C6 fungal-type domain-containing protein</fullName>
    </recommendedName>
</protein>
<dbReference type="PROSITE" id="PS00463">
    <property type="entry name" value="ZN2_CY6_FUNGAL_1"/>
    <property type="match status" value="1"/>
</dbReference>
<keyword evidence="4" id="KW-0238">DNA-binding</keyword>
<dbReference type="PANTHER" id="PTHR31001">
    <property type="entry name" value="UNCHARACTERIZED TRANSCRIPTIONAL REGULATORY PROTEIN"/>
    <property type="match status" value="1"/>
</dbReference>
<feature type="domain" description="Zn(2)-C6 fungal-type" evidence="8">
    <location>
        <begin position="37"/>
        <end position="66"/>
    </location>
</feature>
<dbReference type="Pfam" id="PF00172">
    <property type="entry name" value="Zn_clus"/>
    <property type="match status" value="1"/>
</dbReference>
<evidence type="ECO:0000256" key="4">
    <source>
        <dbReference type="ARBA" id="ARBA00023125"/>
    </source>
</evidence>
<sequence length="851" mass="94568">MPEQAIAQPWQTTSDSASTAEKSAMSPAPAQEPKLRSCIVCRNRKVRCDKLSPCSNCRRGNIACVYPSGDRPPRWARRLDRLTDARTPSAQSDSRATVQGADLVMDRLRNLENLVKELRTQLEQAHETAASSTATASRVASSGSSPMSHGGLREDEIMHPYGTAATDVHRHFGRLVLQDASRSHYLGSGFWSRIADEIEGLKVDACALDGDSLDSSDEEEPAPSPSTANLRQSPPEKHPFLLQHDLNFQVHNLDGLRPLPSQIPFLVDVFSENINIFTRIVHAPSIDEIVRGLRGTGAANLSPSNEALMFSIYYAAVSSMEEDDVKTNFGSSKSELSLKYRLGFEYTVTKAGFLTAPSLILVQAFTLFLTLARRHNSPRYVWMTTALVIRAAQYLGMQRDGSYLGNLSPFEIEIRRRVWWNICMLDMRAAEDEGTDLAIPIGSFDTKFPLNVNDADLDPEYTQVPTERYGLTDMSLPRILVGMVEIHLKLLSNRANNGPEDVESRSELLNGIYQHFEREYFQYTTEAGNIIYWVGTTVARLVMAKLFLICFLPSLLADSDKKFSDEIKTKLLRSAIEVAEYNHELNAEPACRQWRWVYQTHTHWHAIVYLMIEASRKPWSPIIERAWTALHSSWLIPTPTARAEKLRIWIPLRKLMAKVREHRDAELDRLRRDPRAVNELEMEDGQSQPPASSGAFPAGSDSAKLFREQWRRLVTVSGAPPGTQFAEMGDQSFIPSSQATHGDAESVGSIAGHGIWGTGSDSQTNLMGGPQGMTSAGTVLPWQFPFLAPPPPMSSGGVTGNDPASWTHPGLTNMDDDMLFGPDTDYLNANVDLDGDIDWLSLVESAKGHTV</sequence>
<dbReference type="RefSeq" id="XP_008719464.1">
    <property type="nucleotide sequence ID" value="XM_008721242.1"/>
</dbReference>
<name>W2RRF2_CYPE1</name>
<dbReference type="GO" id="GO:0003677">
    <property type="term" value="F:DNA binding"/>
    <property type="evidence" value="ECO:0007669"/>
    <property type="project" value="UniProtKB-KW"/>
</dbReference>
<organism evidence="9 10">
    <name type="scientific">Cyphellophora europaea (strain CBS 101466)</name>
    <name type="common">Phialophora europaea</name>
    <dbReference type="NCBI Taxonomy" id="1220924"/>
    <lineage>
        <taxon>Eukaryota</taxon>
        <taxon>Fungi</taxon>
        <taxon>Dikarya</taxon>
        <taxon>Ascomycota</taxon>
        <taxon>Pezizomycotina</taxon>
        <taxon>Eurotiomycetes</taxon>
        <taxon>Chaetothyriomycetidae</taxon>
        <taxon>Chaetothyriales</taxon>
        <taxon>Cyphellophoraceae</taxon>
        <taxon>Cyphellophora</taxon>
    </lineage>
</organism>
<evidence type="ECO:0000313" key="10">
    <source>
        <dbReference type="Proteomes" id="UP000030752"/>
    </source>
</evidence>
<keyword evidence="3" id="KW-0805">Transcription regulation</keyword>
<dbReference type="PANTHER" id="PTHR31001:SF50">
    <property type="entry name" value="ZN(II)2CYS6 TRANSCRIPTION FACTOR (EUROFUNG)"/>
    <property type="match status" value="1"/>
</dbReference>
<dbReference type="GO" id="GO:0006351">
    <property type="term" value="P:DNA-templated transcription"/>
    <property type="evidence" value="ECO:0007669"/>
    <property type="project" value="InterPro"/>
</dbReference>
<dbReference type="HOGENOM" id="CLU_004083_2_0_1"/>
<feature type="compositionally biased region" description="Acidic residues" evidence="7">
    <location>
        <begin position="211"/>
        <end position="221"/>
    </location>
</feature>
<keyword evidence="6" id="KW-0539">Nucleus</keyword>
<dbReference type="InParanoid" id="W2RRF2"/>
<keyword evidence="5" id="KW-0804">Transcription</keyword>
<evidence type="ECO:0000313" key="9">
    <source>
        <dbReference type="EMBL" id="ETN38875.1"/>
    </source>
</evidence>
<dbReference type="InterPro" id="IPR007219">
    <property type="entry name" value="XnlR_reg_dom"/>
</dbReference>
<keyword evidence="10" id="KW-1185">Reference proteome</keyword>
<dbReference type="STRING" id="1220924.W2RRF2"/>